<accession>A0A225DFU6</accession>
<dbReference type="EMBL" id="NIDE01000017">
    <property type="protein sequence ID" value="OWK36226.1"/>
    <property type="molecule type" value="Genomic_DNA"/>
</dbReference>
<protein>
    <recommendedName>
        <fullName evidence="3">Carboxypeptidase regulatory-like domain-containing protein</fullName>
    </recommendedName>
</protein>
<proteinExistence type="predicted"/>
<name>A0A225DFU6_9BACT</name>
<sequence length="126" mass="12910">MAYMVLVILAGLTSGCGDGKHTGAVAGKVTYNGSPVTAGVVNFMSSTGTAAQAKLDSAGAYKVDGQLIAGDYKVYLSPPEIQPSAPGTKPAAPVKFEIPPKFQDPNRSGVIVTVKTGPNDIPVEFK</sequence>
<dbReference type="AlphaFoldDB" id="A0A225DFU6"/>
<evidence type="ECO:0008006" key="3">
    <source>
        <dbReference type="Google" id="ProtNLM"/>
    </source>
</evidence>
<evidence type="ECO:0000313" key="2">
    <source>
        <dbReference type="Proteomes" id="UP000214646"/>
    </source>
</evidence>
<dbReference type="Proteomes" id="UP000214646">
    <property type="component" value="Unassembled WGS sequence"/>
</dbReference>
<organism evidence="1 2">
    <name type="scientific">Fimbriiglobus ruber</name>
    <dbReference type="NCBI Taxonomy" id="1908690"/>
    <lineage>
        <taxon>Bacteria</taxon>
        <taxon>Pseudomonadati</taxon>
        <taxon>Planctomycetota</taxon>
        <taxon>Planctomycetia</taxon>
        <taxon>Gemmatales</taxon>
        <taxon>Gemmataceae</taxon>
        <taxon>Fimbriiglobus</taxon>
    </lineage>
</organism>
<reference evidence="2" key="1">
    <citation type="submission" date="2017-06" db="EMBL/GenBank/DDBJ databases">
        <title>Genome analysis of Fimbriiglobus ruber SP5, the first member of the order Planctomycetales with confirmed chitinolytic capability.</title>
        <authorList>
            <person name="Ravin N.V."/>
            <person name="Rakitin A.L."/>
            <person name="Ivanova A.A."/>
            <person name="Beletsky A.V."/>
            <person name="Kulichevskaya I.S."/>
            <person name="Mardanov A.V."/>
            <person name="Dedysh S.N."/>
        </authorList>
    </citation>
    <scope>NUCLEOTIDE SEQUENCE [LARGE SCALE GENOMIC DNA]</scope>
    <source>
        <strain evidence="2">SP5</strain>
    </source>
</reference>
<gene>
    <name evidence="1" type="ORF">FRUB_08789</name>
</gene>
<comment type="caution">
    <text evidence="1">The sequence shown here is derived from an EMBL/GenBank/DDBJ whole genome shotgun (WGS) entry which is preliminary data.</text>
</comment>
<keyword evidence="2" id="KW-1185">Reference proteome</keyword>
<evidence type="ECO:0000313" key="1">
    <source>
        <dbReference type="EMBL" id="OWK36226.1"/>
    </source>
</evidence>
<dbReference type="Gene3D" id="2.60.40.1120">
    <property type="entry name" value="Carboxypeptidase-like, regulatory domain"/>
    <property type="match status" value="1"/>
</dbReference>